<organism evidence="1 2">
    <name type="scientific">Cognatishimia maritima</name>
    <dbReference type="NCBI Taxonomy" id="870908"/>
    <lineage>
        <taxon>Bacteria</taxon>
        <taxon>Pseudomonadati</taxon>
        <taxon>Pseudomonadota</taxon>
        <taxon>Alphaproteobacteria</taxon>
        <taxon>Rhodobacterales</taxon>
        <taxon>Paracoccaceae</taxon>
        <taxon>Cognatishimia</taxon>
    </lineage>
</organism>
<protein>
    <submittedName>
        <fullName evidence="1">Uncharacterized protein</fullName>
    </submittedName>
</protein>
<gene>
    <name evidence="1" type="ORF">SAMN04488044_3083</name>
</gene>
<dbReference type="EMBL" id="FQWM01000008">
    <property type="protein sequence ID" value="SHH71870.1"/>
    <property type="molecule type" value="Genomic_DNA"/>
</dbReference>
<evidence type="ECO:0000313" key="1">
    <source>
        <dbReference type="EMBL" id="SHH71870.1"/>
    </source>
</evidence>
<dbReference type="AlphaFoldDB" id="A0A1M5V9H2"/>
<accession>A0A1M5V9H2</accession>
<keyword evidence="2" id="KW-1185">Reference proteome</keyword>
<dbReference type="STRING" id="870908.SAMN04488044_3083"/>
<name>A0A1M5V9H2_9RHOB</name>
<proteinExistence type="predicted"/>
<sequence>MTKGNRVLRREARGGCLFFSQFENFFDHVCGNYLRKLKDETLAFGRKATFQNAF</sequence>
<evidence type="ECO:0000313" key="2">
    <source>
        <dbReference type="Proteomes" id="UP000184211"/>
    </source>
</evidence>
<reference evidence="2" key="1">
    <citation type="submission" date="2016-11" db="EMBL/GenBank/DDBJ databases">
        <authorList>
            <person name="Varghese N."/>
            <person name="Submissions S."/>
        </authorList>
    </citation>
    <scope>NUCLEOTIDE SEQUENCE [LARGE SCALE GENOMIC DNA]</scope>
    <source>
        <strain evidence="2">DSM 28223</strain>
    </source>
</reference>
<dbReference type="Proteomes" id="UP000184211">
    <property type="component" value="Unassembled WGS sequence"/>
</dbReference>